<accession>A0ABX2EEW1</accession>
<gene>
    <name evidence="2" type="ORF">HLB44_09180</name>
</gene>
<feature type="transmembrane region" description="Helical" evidence="1">
    <location>
        <begin position="73"/>
        <end position="92"/>
    </location>
</feature>
<keyword evidence="1" id="KW-0812">Transmembrane</keyword>
<keyword evidence="3" id="KW-1185">Reference proteome</keyword>
<evidence type="ECO:0000313" key="3">
    <source>
        <dbReference type="Proteomes" id="UP000737171"/>
    </source>
</evidence>
<protein>
    <submittedName>
        <fullName evidence="2">Uncharacterized protein</fullName>
    </submittedName>
</protein>
<proteinExistence type="predicted"/>
<feature type="transmembrane region" description="Helical" evidence="1">
    <location>
        <begin position="45"/>
        <end position="67"/>
    </location>
</feature>
<comment type="caution">
    <text evidence="2">The sequence shown here is derived from an EMBL/GenBank/DDBJ whole genome shotgun (WGS) entry which is preliminary data.</text>
</comment>
<keyword evidence="1" id="KW-1133">Transmembrane helix</keyword>
<feature type="transmembrane region" description="Helical" evidence="1">
    <location>
        <begin position="104"/>
        <end position="129"/>
    </location>
</feature>
<sequence>MADLWPWLAVAALGALHGLHPATGWALAAAWGLRTQDPAQALRALLPIAIGHASSIGLVAGVVALGLAIDRDWLQAVAAGLLVGVVIVHLAGRPAPRLRVPSGHAGLALWSFMMATAHGTGLMLVPALVPLCLAGTPAREITASGSLLLALAAVGVHLATMLVITAVVASGVCRAFRSWRGRTRRSDSARAGAA</sequence>
<organism evidence="2 3">
    <name type="scientific">Pseudaquabacterium terrae</name>
    <dbReference type="NCBI Taxonomy" id="2732868"/>
    <lineage>
        <taxon>Bacteria</taxon>
        <taxon>Pseudomonadati</taxon>
        <taxon>Pseudomonadota</taxon>
        <taxon>Betaproteobacteria</taxon>
        <taxon>Burkholderiales</taxon>
        <taxon>Sphaerotilaceae</taxon>
        <taxon>Pseudaquabacterium</taxon>
    </lineage>
</organism>
<name>A0ABX2EEW1_9BURK</name>
<reference evidence="2 3" key="1">
    <citation type="submission" date="2020-05" db="EMBL/GenBank/DDBJ databases">
        <title>Aquincola sp. isolate from soil.</title>
        <authorList>
            <person name="Han J."/>
            <person name="Kim D.-U."/>
        </authorList>
    </citation>
    <scope>NUCLEOTIDE SEQUENCE [LARGE SCALE GENOMIC DNA]</scope>
    <source>
        <strain evidence="2 3">S2</strain>
    </source>
</reference>
<dbReference type="EMBL" id="JABRWJ010000003">
    <property type="protein sequence ID" value="NRF67153.1"/>
    <property type="molecule type" value="Genomic_DNA"/>
</dbReference>
<feature type="transmembrane region" description="Helical" evidence="1">
    <location>
        <begin position="149"/>
        <end position="176"/>
    </location>
</feature>
<dbReference type="Proteomes" id="UP000737171">
    <property type="component" value="Unassembled WGS sequence"/>
</dbReference>
<evidence type="ECO:0000256" key="1">
    <source>
        <dbReference type="SAM" id="Phobius"/>
    </source>
</evidence>
<dbReference type="RefSeq" id="WP_173122290.1">
    <property type="nucleotide sequence ID" value="NZ_JABRWJ010000003.1"/>
</dbReference>
<keyword evidence="1" id="KW-0472">Membrane</keyword>
<feature type="transmembrane region" description="Helical" evidence="1">
    <location>
        <begin position="6"/>
        <end position="33"/>
    </location>
</feature>
<evidence type="ECO:0000313" key="2">
    <source>
        <dbReference type="EMBL" id="NRF67153.1"/>
    </source>
</evidence>